<dbReference type="InterPro" id="IPR017138">
    <property type="entry name" value="Asp_Glu_LeuTrfase"/>
</dbReference>
<organism evidence="6 7">
    <name type="scientific">Limnoglobus roseus</name>
    <dbReference type="NCBI Taxonomy" id="2598579"/>
    <lineage>
        <taxon>Bacteria</taxon>
        <taxon>Pseudomonadati</taxon>
        <taxon>Planctomycetota</taxon>
        <taxon>Planctomycetia</taxon>
        <taxon>Gemmatales</taxon>
        <taxon>Gemmataceae</taxon>
        <taxon>Limnoglobus</taxon>
    </lineage>
</organism>
<proteinExistence type="predicted"/>
<protein>
    <submittedName>
        <fullName evidence="6">Arginyltransferase</fullName>
    </submittedName>
</protein>
<dbReference type="Pfam" id="PF04376">
    <property type="entry name" value="ATE_N"/>
    <property type="match status" value="1"/>
</dbReference>
<dbReference type="InterPro" id="IPR016181">
    <property type="entry name" value="Acyl_CoA_acyltransferase"/>
</dbReference>
<dbReference type="AlphaFoldDB" id="A0A5C1A861"/>
<evidence type="ECO:0000313" key="7">
    <source>
        <dbReference type="Proteomes" id="UP000324974"/>
    </source>
</evidence>
<feature type="domain" description="N-end rule aminoacyl transferase C-terminal" evidence="5">
    <location>
        <begin position="102"/>
        <end position="226"/>
    </location>
</feature>
<dbReference type="EMBL" id="CP042425">
    <property type="protein sequence ID" value="QEL14437.1"/>
    <property type="molecule type" value="Genomic_DNA"/>
</dbReference>
<evidence type="ECO:0000256" key="1">
    <source>
        <dbReference type="ARBA" id="ARBA00022490"/>
    </source>
</evidence>
<keyword evidence="3" id="KW-0012">Acyltransferase</keyword>
<dbReference type="PANTHER" id="PTHR21367:SF1">
    <property type="entry name" value="ARGINYL-TRNA--PROTEIN TRANSFERASE 1"/>
    <property type="match status" value="1"/>
</dbReference>
<sequence length="237" mass="27362">MKTLATIVTPPHVCSYLPDRLATLRYEFVSDLTQAEYEPMMHANWRRFGHSIFRAECDGCTMCRSIRVDVAKFKASQSQKRAWKANEGVVSLTVGVPGVTDEKLNLYDRYHSFQSDHVGWRDRDPKSAEDYVDTFVDHPYPTQEWCYRLGGKLIGVGYVDDLPAGPSAIYFYYDPDERDRSLGTFNVLSILEFAAARRRPYVYLGYFVEGCRSLQYKSNFRPNQLLNPDGTWADYRT</sequence>
<dbReference type="Pfam" id="PF04377">
    <property type="entry name" value="ATE_C"/>
    <property type="match status" value="1"/>
</dbReference>
<dbReference type="SUPFAM" id="SSF55729">
    <property type="entry name" value="Acyl-CoA N-acyltransferases (Nat)"/>
    <property type="match status" value="1"/>
</dbReference>
<evidence type="ECO:0000256" key="2">
    <source>
        <dbReference type="ARBA" id="ARBA00022679"/>
    </source>
</evidence>
<dbReference type="OrthoDB" id="9782022at2"/>
<dbReference type="PIRSF" id="PIRSF037208">
    <property type="entry name" value="ATE_pro_prd"/>
    <property type="match status" value="1"/>
</dbReference>
<evidence type="ECO:0000313" key="6">
    <source>
        <dbReference type="EMBL" id="QEL14437.1"/>
    </source>
</evidence>
<evidence type="ECO:0000259" key="5">
    <source>
        <dbReference type="Pfam" id="PF04377"/>
    </source>
</evidence>
<evidence type="ECO:0000256" key="3">
    <source>
        <dbReference type="ARBA" id="ARBA00023315"/>
    </source>
</evidence>
<dbReference type="KEGG" id="lrs:PX52LOC_01325"/>
<gene>
    <name evidence="6" type="ORF">PX52LOC_01325</name>
</gene>
<keyword evidence="1" id="KW-0963">Cytoplasm</keyword>
<name>A0A5C1A861_9BACT</name>
<dbReference type="Proteomes" id="UP000324974">
    <property type="component" value="Chromosome"/>
</dbReference>
<dbReference type="GO" id="GO:0071596">
    <property type="term" value="P:ubiquitin-dependent protein catabolic process via the N-end rule pathway"/>
    <property type="evidence" value="ECO:0007669"/>
    <property type="project" value="InterPro"/>
</dbReference>
<dbReference type="GO" id="GO:0005737">
    <property type="term" value="C:cytoplasm"/>
    <property type="evidence" value="ECO:0007669"/>
    <property type="project" value="TreeGrafter"/>
</dbReference>
<dbReference type="PANTHER" id="PTHR21367">
    <property type="entry name" value="ARGININE-TRNA-PROTEIN TRANSFERASE 1"/>
    <property type="match status" value="1"/>
</dbReference>
<evidence type="ECO:0000259" key="4">
    <source>
        <dbReference type="Pfam" id="PF04376"/>
    </source>
</evidence>
<dbReference type="InterPro" id="IPR007471">
    <property type="entry name" value="N-end_Aminoacyl_Trfase_N"/>
</dbReference>
<dbReference type="GO" id="GO:0008914">
    <property type="term" value="F:leucyl-tRNA--protein transferase activity"/>
    <property type="evidence" value="ECO:0007669"/>
    <property type="project" value="InterPro"/>
</dbReference>
<dbReference type="NCBIfam" id="NF002346">
    <property type="entry name" value="PRK01305.2-3"/>
    <property type="match status" value="1"/>
</dbReference>
<dbReference type="InterPro" id="IPR030700">
    <property type="entry name" value="N-end_Aminoacyl_Trfase"/>
</dbReference>
<accession>A0A5C1A861</accession>
<dbReference type="RefSeq" id="WP_149109327.1">
    <property type="nucleotide sequence ID" value="NZ_CP042425.1"/>
</dbReference>
<keyword evidence="2 6" id="KW-0808">Transferase</keyword>
<keyword evidence="7" id="KW-1185">Reference proteome</keyword>
<feature type="domain" description="N-end aminoacyl transferase N-terminal" evidence="4">
    <location>
        <begin position="13"/>
        <end position="81"/>
    </location>
</feature>
<dbReference type="InterPro" id="IPR007472">
    <property type="entry name" value="N-end_Aminoacyl_Trfase_C"/>
</dbReference>
<dbReference type="GO" id="GO:0004057">
    <property type="term" value="F:arginyl-tRNA--protein transferase activity"/>
    <property type="evidence" value="ECO:0007669"/>
    <property type="project" value="InterPro"/>
</dbReference>
<reference evidence="7" key="1">
    <citation type="submission" date="2019-08" db="EMBL/GenBank/DDBJ databases">
        <title>Limnoglobus roseus gen. nov., sp. nov., a novel freshwater planctomycete with a giant genome from the family Gemmataceae.</title>
        <authorList>
            <person name="Kulichevskaya I.S."/>
            <person name="Naumoff D.G."/>
            <person name="Miroshnikov K."/>
            <person name="Ivanova A."/>
            <person name="Philippov D.A."/>
            <person name="Hakobyan A."/>
            <person name="Rijpstra I.C."/>
            <person name="Sinninghe Damste J.S."/>
            <person name="Liesack W."/>
            <person name="Dedysh S.N."/>
        </authorList>
    </citation>
    <scope>NUCLEOTIDE SEQUENCE [LARGE SCALE GENOMIC DNA]</scope>
    <source>
        <strain evidence="7">PX52</strain>
    </source>
</reference>